<accession>A0ABV7ZAJ2</accession>
<protein>
    <submittedName>
        <fullName evidence="1">Uncharacterized protein</fullName>
    </submittedName>
</protein>
<keyword evidence="2" id="KW-1185">Reference proteome</keyword>
<name>A0ABV7ZAJ2_9DEIO</name>
<dbReference type="EMBL" id="JBHRZG010000024">
    <property type="protein sequence ID" value="MFC3834411.1"/>
    <property type="molecule type" value="Genomic_DNA"/>
</dbReference>
<comment type="caution">
    <text evidence="1">The sequence shown here is derived from an EMBL/GenBank/DDBJ whole genome shotgun (WGS) entry which is preliminary data.</text>
</comment>
<evidence type="ECO:0000313" key="1">
    <source>
        <dbReference type="EMBL" id="MFC3834411.1"/>
    </source>
</evidence>
<gene>
    <name evidence="1" type="ORF">ACFOSB_16275</name>
</gene>
<reference evidence="2" key="1">
    <citation type="journal article" date="2019" name="Int. J. Syst. Evol. Microbiol.">
        <title>The Global Catalogue of Microorganisms (GCM) 10K type strain sequencing project: providing services to taxonomists for standard genome sequencing and annotation.</title>
        <authorList>
            <consortium name="The Broad Institute Genomics Platform"/>
            <consortium name="The Broad Institute Genome Sequencing Center for Infectious Disease"/>
            <person name="Wu L."/>
            <person name="Ma J."/>
        </authorList>
    </citation>
    <scope>NUCLEOTIDE SEQUENCE [LARGE SCALE GENOMIC DNA]</scope>
    <source>
        <strain evidence="2">CCTCC AB 2017081</strain>
    </source>
</reference>
<sequence>MTSPVPRWNPGEPQPPVATGLETLNRTLDALPLDPVIRQRLRGVRSINDALRGVLDVRPELELLPLELLAQILRSRPELVPACRGR</sequence>
<evidence type="ECO:0000313" key="2">
    <source>
        <dbReference type="Proteomes" id="UP001595803"/>
    </source>
</evidence>
<dbReference type="RefSeq" id="WP_380103005.1">
    <property type="nucleotide sequence ID" value="NZ_JBHRZG010000024.1"/>
</dbReference>
<proteinExistence type="predicted"/>
<dbReference type="Proteomes" id="UP001595803">
    <property type="component" value="Unassembled WGS sequence"/>
</dbReference>
<organism evidence="1 2">
    <name type="scientific">Deinococcus rufus</name>
    <dbReference type="NCBI Taxonomy" id="2136097"/>
    <lineage>
        <taxon>Bacteria</taxon>
        <taxon>Thermotogati</taxon>
        <taxon>Deinococcota</taxon>
        <taxon>Deinococci</taxon>
        <taxon>Deinococcales</taxon>
        <taxon>Deinococcaceae</taxon>
        <taxon>Deinococcus</taxon>
    </lineage>
</organism>